<feature type="region of interest" description="Disordered" evidence="1">
    <location>
        <begin position="53"/>
        <end position="73"/>
    </location>
</feature>
<organism evidence="2 3">
    <name type="scientific">Paratrimastix pyriformis</name>
    <dbReference type="NCBI Taxonomy" id="342808"/>
    <lineage>
        <taxon>Eukaryota</taxon>
        <taxon>Metamonada</taxon>
        <taxon>Preaxostyla</taxon>
        <taxon>Paratrimastigidae</taxon>
        <taxon>Paratrimastix</taxon>
    </lineage>
</organism>
<keyword evidence="3" id="KW-1185">Reference proteome</keyword>
<reference evidence="2" key="1">
    <citation type="journal article" date="2022" name="bioRxiv">
        <title>Genomics of Preaxostyla Flagellates Illuminates Evolutionary Transitions and the Path Towards Mitochondrial Loss.</title>
        <authorList>
            <person name="Novak L.V.F."/>
            <person name="Treitli S.C."/>
            <person name="Pyrih J."/>
            <person name="Halakuc P."/>
            <person name="Pipaliya S.V."/>
            <person name="Vacek V."/>
            <person name="Brzon O."/>
            <person name="Soukal P."/>
            <person name="Eme L."/>
            <person name="Dacks J.B."/>
            <person name="Karnkowska A."/>
            <person name="Elias M."/>
            <person name="Hampl V."/>
        </authorList>
    </citation>
    <scope>NUCLEOTIDE SEQUENCE</scope>
    <source>
        <strain evidence="2">RCP-MX</strain>
    </source>
</reference>
<evidence type="ECO:0000256" key="1">
    <source>
        <dbReference type="SAM" id="MobiDB-lite"/>
    </source>
</evidence>
<accession>A0ABQ8U9X5</accession>
<dbReference type="Proteomes" id="UP001141327">
    <property type="component" value="Unassembled WGS sequence"/>
</dbReference>
<gene>
    <name evidence="2" type="ORF">PAPYR_9883</name>
</gene>
<proteinExistence type="predicted"/>
<comment type="caution">
    <text evidence="2">The sequence shown here is derived from an EMBL/GenBank/DDBJ whole genome shotgun (WGS) entry which is preliminary data.</text>
</comment>
<feature type="region of interest" description="Disordered" evidence="1">
    <location>
        <begin position="126"/>
        <end position="156"/>
    </location>
</feature>
<evidence type="ECO:0000313" key="3">
    <source>
        <dbReference type="Proteomes" id="UP001141327"/>
    </source>
</evidence>
<name>A0ABQ8U9X5_9EUKA</name>
<sequence length="156" mass="17072">MTKRIPERQTLSQRTCRISNIPEKDLPSDQTTTTLLAPLFWINYIYPFINSPPNSRSPPSSPTLTARPYPQQQQPHFLPLRAIARALGTSSFDLVRGGETLVANHRITSATDLQPAGRSTMTVLPGTFSNCSDRSPAKSAGDPPRPMATLAGPHHT</sequence>
<dbReference type="EMBL" id="JAPMOS010000115">
    <property type="protein sequence ID" value="KAJ4455226.1"/>
    <property type="molecule type" value="Genomic_DNA"/>
</dbReference>
<evidence type="ECO:0000313" key="2">
    <source>
        <dbReference type="EMBL" id="KAJ4455226.1"/>
    </source>
</evidence>
<protein>
    <submittedName>
        <fullName evidence="2">Uncharacterized protein</fullName>
    </submittedName>
</protein>